<feature type="region of interest" description="Disordered" evidence="2">
    <location>
        <begin position="205"/>
        <end position="235"/>
    </location>
</feature>
<dbReference type="SUPFAM" id="SSF69304">
    <property type="entry name" value="Tricorn protease N-terminal domain"/>
    <property type="match status" value="1"/>
</dbReference>
<feature type="compositionally biased region" description="Polar residues" evidence="2">
    <location>
        <begin position="220"/>
        <end position="229"/>
    </location>
</feature>
<dbReference type="Pfam" id="PF08239">
    <property type="entry name" value="SH3_3"/>
    <property type="match status" value="1"/>
</dbReference>
<dbReference type="InterPro" id="IPR011042">
    <property type="entry name" value="6-blade_b-propeller_TolB-like"/>
</dbReference>
<feature type="region of interest" description="Disordered" evidence="2">
    <location>
        <begin position="61"/>
        <end position="95"/>
    </location>
</feature>
<feature type="region of interest" description="Disordered" evidence="2">
    <location>
        <begin position="310"/>
        <end position="346"/>
    </location>
</feature>
<dbReference type="PROSITE" id="PS51781">
    <property type="entry name" value="SH3B"/>
    <property type="match status" value="1"/>
</dbReference>
<dbReference type="InterPro" id="IPR011659">
    <property type="entry name" value="WD40"/>
</dbReference>
<protein>
    <submittedName>
        <fullName evidence="5">SH3 domain-containing protein</fullName>
    </submittedName>
</protein>
<keyword evidence="3" id="KW-1133">Transmembrane helix</keyword>
<keyword evidence="6" id="KW-1185">Reference proteome</keyword>
<dbReference type="Gene3D" id="2.30.30.40">
    <property type="entry name" value="SH3 Domains"/>
    <property type="match status" value="1"/>
</dbReference>
<name>A0A540VAA3_9CHLR</name>
<dbReference type="Proteomes" id="UP000317371">
    <property type="component" value="Unassembled WGS sequence"/>
</dbReference>
<dbReference type="Gene3D" id="2.120.10.30">
    <property type="entry name" value="TolB, C-terminal domain"/>
    <property type="match status" value="1"/>
</dbReference>
<proteinExistence type="inferred from homology"/>
<dbReference type="RefSeq" id="WP_141611944.1">
    <property type="nucleotide sequence ID" value="NZ_VIGC02000034.1"/>
</dbReference>
<dbReference type="SMART" id="SM00287">
    <property type="entry name" value="SH3b"/>
    <property type="match status" value="1"/>
</dbReference>
<dbReference type="Pfam" id="PF07676">
    <property type="entry name" value="PD40"/>
    <property type="match status" value="3"/>
</dbReference>
<dbReference type="InterPro" id="IPR015943">
    <property type="entry name" value="WD40/YVTN_repeat-like_dom_sf"/>
</dbReference>
<feature type="domain" description="SH3b" evidence="4">
    <location>
        <begin position="236"/>
        <end position="305"/>
    </location>
</feature>
<dbReference type="PANTHER" id="PTHR36842:SF1">
    <property type="entry name" value="PROTEIN TOLB"/>
    <property type="match status" value="1"/>
</dbReference>
<evidence type="ECO:0000256" key="1">
    <source>
        <dbReference type="ARBA" id="ARBA00009820"/>
    </source>
</evidence>
<evidence type="ECO:0000259" key="4">
    <source>
        <dbReference type="PROSITE" id="PS51781"/>
    </source>
</evidence>
<accession>A0A540VAA3</accession>
<gene>
    <name evidence="5" type="ORF">FKZ61_20045</name>
</gene>
<sequence>MKPDPYEILDNQADNGQGHGSGVAGRLWRAGLLTFSALLLGGTVALAWLIYPQLNQLGTVPQEEASREPSPTPSALAAQPDSKPEVATSSALAQAPALPRSTSSVLVTATPTPVASREVVVGSAGATLWDEETGLLLATLPRGELLTATARSTDDQWLLVHTAAGVSGWVRTAELIVVETRGLRAEPVAIVPMVPTATPAPAMANATQSAEADGAPADASTLSMPTQRPSPEADGRPTARVIIEDARLNVRAGPGTTYPVIAKALPEEHFVVLGRNEAGDWIQIALPDVDGGIGWVATEYVELSEPVTDLPVRSETSSAPRYQEGTPGDSDLSWQPKARPKTQMTGGAGLSGTLAIQVRYGQEIYLYDLASGELRYLTWGFDPAISPDGRQVAFTRDGGDHGLYLIHVDGSNERRIFSGRELLRAPKWSPDGRWILFQRGDQYVLCRDLASQCRRTPLLEDGVVPEKERQPQLARVDVNGENYQDLATLLYAQAADWNQAGIVYQSGAGIQITRDEPSATTVEVYYEPFKQYEMDPDWQPNGGRIAFQRKEASHWEIFAINPDGSGLVALTRPRYTLVEQIPSNVAPAWSPDGSHLVFLSNRDPDNPDEAGAWGVWVMDADGANPQRLPIELPFEYTYVSEQMLDWGP</sequence>
<keyword evidence="3" id="KW-0472">Membrane</keyword>
<dbReference type="AlphaFoldDB" id="A0A540VAA3"/>
<feature type="transmembrane region" description="Helical" evidence="3">
    <location>
        <begin position="30"/>
        <end position="51"/>
    </location>
</feature>
<dbReference type="InterPro" id="IPR003646">
    <property type="entry name" value="SH3-like_bac-type"/>
</dbReference>
<comment type="similarity">
    <text evidence="1">Belongs to the TolB family.</text>
</comment>
<evidence type="ECO:0000256" key="2">
    <source>
        <dbReference type="SAM" id="MobiDB-lite"/>
    </source>
</evidence>
<evidence type="ECO:0000313" key="5">
    <source>
        <dbReference type="EMBL" id="TQE93706.1"/>
    </source>
</evidence>
<dbReference type="EMBL" id="VIGC01000034">
    <property type="protein sequence ID" value="TQE93706.1"/>
    <property type="molecule type" value="Genomic_DNA"/>
</dbReference>
<keyword evidence="3" id="KW-0812">Transmembrane</keyword>
<comment type="caution">
    <text evidence="5">The sequence shown here is derived from an EMBL/GenBank/DDBJ whole genome shotgun (WGS) entry which is preliminary data.</text>
</comment>
<dbReference type="Gene3D" id="2.130.10.10">
    <property type="entry name" value="YVTN repeat-like/Quinoprotein amine dehydrogenase"/>
    <property type="match status" value="1"/>
</dbReference>
<dbReference type="PANTHER" id="PTHR36842">
    <property type="entry name" value="PROTEIN TOLB HOMOLOG"/>
    <property type="match status" value="1"/>
</dbReference>
<dbReference type="OrthoDB" id="166108at2"/>
<organism evidence="5 6">
    <name type="scientific">Litorilinea aerophila</name>
    <dbReference type="NCBI Taxonomy" id="1204385"/>
    <lineage>
        <taxon>Bacteria</taxon>
        <taxon>Bacillati</taxon>
        <taxon>Chloroflexota</taxon>
        <taxon>Caldilineae</taxon>
        <taxon>Caldilineales</taxon>
        <taxon>Caldilineaceae</taxon>
        <taxon>Litorilinea</taxon>
    </lineage>
</organism>
<dbReference type="InParanoid" id="A0A540VAA3"/>
<evidence type="ECO:0000256" key="3">
    <source>
        <dbReference type="SAM" id="Phobius"/>
    </source>
</evidence>
<evidence type="ECO:0000313" key="6">
    <source>
        <dbReference type="Proteomes" id="UP000317371"/>
    </source>
</evidence>
<reference evidence="5 6" key="1">
    <citation type="submission" date="2019-06" db="EMBL/GenBank/DDBJ databases">
        <title>Genome sequence of Litorilinea aerophila BAA-2444.</title>
        <authorList>
            <person name="Maclea K.S."/>
            <person name="Maurais E.G."/>
            <person name="Iannazzi L.C."/>
        </authorList>
    </citation>
    <scope>NUCLEOTIDE SEQUENCE [LARGE SCALE GENOMIC DNA]</scope>
    <source>
        <strain evidence="5 6">ATCC BAA-2444</strain>
    </source>
</reference>